<dbReference type="STRING" id="1314674.A0A0D7B3N8"/>
<keyword evidence="2" id="KW-0805">Transcription regulation</keyword>
<comment type="subcellular location">
    <subcellularLocation>
        <location evidence="1">Nucleus</location>
    </subcellularLocation>
</comment>
<keyword evidence="5" id="KW-0539">Nucleus</keyword>
<dbReference type="CDD" id="cd12148">
    <property type="entry name" value="fungal_TF_MHR"/>
    <property type="match status" value="1"/>
</dbReference>
<evidence type="ECO:0000313" key="7">
    <source>
        <dbReference type="EMBL" id="KIY64810.1"/>
    </source>
</evidence>
<dbReference type="Proteomes" id="UP000054007">
    <property type="component" value="Unassembled WGS sequence"/>
</dbReference>
<dbReference type="PROSITE" id="PS00463">
    <property type="entry name" value="ZN2_CY6_FUNGAL_1"/>
    <property type="match status" value="1"/>
</dbReference>
<dbReference type="AlphaFoldDB" id="A0A0D7B3N8"/>
<dbReference type="InterPro" id="IPR036864">
    <property type="entry name" value="Zn2-C6_fun-type_DNA-bd_sf"/>
</dbReference>
<organism evidence="7 8">
    <name type="scientific">Cylindrobasidium torrendii FP15055 ss-10</name>
    <dbReference type="NCBI Taxonomy" id="1314674"/>
    <lineage>
        <taxon>Eukaryota</taxon>
        <taxon>Fungi</taxon>
        <taxon>Dikarya</taxon>
        <taxon>Basidiomycota</taxon>
        <taxon>Agaricomycotina</taxon>
        <taxon>Agaricomycetes</taxon>
        <taxon>Agaricomycetidae</taxon>
        <taxon>Agaricales</taxon>
        <taxon>Marasmiineae</taxon>
        <taxon>Physalacriaceae</taxon>
        <taxon>Cylindrobasidium</taxon>
    </lineage>
</organism>
<evidence type="ECO:0000256" key="3">
    <source>
        <dbReference type="ARBA" id="ARBA00023125"/>
    </source>
</evidence>
<sequence>MPPKKSKVRACTACRKQKARCELLDELESSMRRCHRCRVLGVICSLESEPTLGLEPKDPHLPHNVFSISDPVTPQIPDPKPPPTNFAVNSRLPEIPESKRAYIWSFIPQKVDWSAPMKAIQDLSAISRGKTSSMVGREESLDYILQPDERANLLSIFTAHFAPWLNFTLVRDDDSDHEFLDLVCCSTASRFLDASVRMVVASRLQSLCRDRVAEIAFNPTEFTSLETVQGLMILSLWSPVAGMDPPGSGNMLTGMAVTMAVSLKLNEASHDLVNLRNTAIPLSYEEIEKYETALVHARIWIMLTNSESMLCMGCGRQPVSSRSVHDMSAFPLSSADTPEERKDFRLHTLSQICYTTEQGCVPLKGYDDLDIWHHKVSTVLDNLDRLAHILDPLSLPPACPSETPLFQGLRMFVMACRQLMLYHCIFQTRRLVQDKFPIGPDFPNGWTWEIRPTASGGVSPVPAWIQRAMHNTESLLKTFLEMPATACPSLPDVAYTCVGLASGIMVAKKVHFRRQFGQEQLADLDALLQRVIVFLNDHAVSEDHAAKRTAGVVSYMFQLWRKAGQNTIPPTLLRWFLSDVITEYDDGGSDSTEMPPEMIYMLDRNLAVPEQNPAWSNIQSDYDVLQSLSMHGGGL</sequence>
<feature type="domain" description="Zn(2)-C6 fungal-type" evidence="6">
    <location>
        <begin position="10"/>
        <end position="46"/>
    </location>
</feature>
<dbReference type="GO" id="GO:0008270">
    <property type="term" value="F:zinc ion binding"/>
    <property type="evidence" value="ECO:0007669"/>
    <property type="project" value="InterPro"/>
</dbReference>
<evidence type="ECO:0000256" key="1">
    <source>
        <dbReference type="ARBA" id="ARBA00004123"/>
    </source>
</evidence>
<dbReference type="GO" id="GO:0000981">
    <property type="term" value="F:DNA-binding transcription factor activity, RNA polymerase II-specific"/>
    <property type="evidence" value="ECO:0007669"/>
    <property type="project" value="InterPro"/>
</dbReference>
<dbReference type="SUPFAM" id="SSF57701">
    <property type="entry name" value="Zn2/Cys6 DNA-binding domain"/>
    <property type="match status" value="1"/>
</dbReference>
<evidence type="ECO:0000256" key="4">
    <source>
        <dbReference type="ARBA" id="ARBA00023163"/>
    </source>
</evidence>
<protein>
    <recommendedName>
        <fullName evidence="6">Zn(2)-C6 fungal-type domain-containing protein</fullName>
    </recommendedName>
</protein>
<dbReference type="InterPro" id="IPR001138">
    <property type="entry name" value="Zn2Cys6_DnaBD"/>
</dbReference>
<reference evidence="7 8" key="1">
    <citation type="journal article" date="2015" name="Fungal Genet. Biol.">
        <title>Evolution of novel wood decay mechanisms in Agaricales revealed by the genome sequences of Fistulina hepatica and Cylindrobasidium torrendii.</title>
        <authorList>
            <person name="Floudas D."/>
            <person name="Held B.W."/>
            <person name="Riley R."/>
            <person name="Nagy L.G."/>
            <person name="Koehler G."/>
            <person name="Ransdell A.S."/>
            <person name="Younus H."/>
            <person name="Chow J."/>
            <person name="Chiniquy J."/>
            <person name="Lipzen A."/>
            <person name="Tritt A."/>
            <person name="Sun H."/>
            <person name="Haridas S."/>
            <person name="LaButti K."/>
            <person name="Ohm R.A."/>
            <person name="Kues U."/>
            <person name="Blanchette R.A."/>
            <person name="Grigoriev I.V."/>
            <person name="Minto R.E."/>
            <person name="Hibbett D.S."/>
        </authorList>
    </citation>
    <scope>NUCLEOTIDE SEQUENCE [LARGE SCALE GENOMIC DNA]</scope>
    <source>
        <strain evidence="7 8">FP15055 ss-10</strain>
    </source>
</reference>
<dbReference type="PANTHER" id="PTHR31845">
    <property type="entry name" value="FINGER DOMAIN PROTEIN, PUTATIVE-RELATED"/>
    <property type="match status" value="1"/>
</dbReference>
<dbReference type="Gene3D" id="4.10.240.10">
    <property type="entry name" value="Zn(2)-C6 fungal-type DNA-binding domain"/>
    <property type="match status" value="1"/>
</dbReference>
<dbReference type="PROSITE" id="PS50048">
    <property type="entry name" value="ZN2_CY6_FUNGAL_2"/>
    <property type="match status" value="1"/>
</dbReference>
<dbReference type="GO" id="GO:0005634">
    <property type="term" value="C:nucleus"/>
    <property type="evidence" value="ECO:0007669"/>
    <property type="project" value="UniProtKB-SubCell"/>
</dbReference>
<dbReference type="CDD" id="cd00067">
    <property type="entry name" value="GAL4"/>
    <property type="match status" value="1"/>
</dbReference>
<keyword evidence="8" id="KW-1185">Reference proteome</keyword>
<keyword evidence="3" id="KW-0238">DNA-binding</keyword>
<evidence type="ECO:0000259" key="6">
    <source>
        <dbReference type="PROSITE" id="PS50048"/>
    </source>
</evidence>
<evidence type="ECO:0000313" key="8">
    <source>
        <dbReference type="Proteomes" id="UP000054007"/>
    </source>
</evidence>
<dbReference type="PANTHER" id="PTHR31845:SF17">
    <property type="entry name" value="ZN(II)2CYS6 TRANSCRIPTION FACTOR (EUROFUNG)"/>
    <property type="match status" value="1"/>
</dbReference>
<dbReference type="EMBL" id="KN880617">
    <property type="protein sequence ID" value="KIY64810.1"/>
    <property type="molecule type" value="Genomic_DNA"/>
</dbReference>
<gene>
    <name evidence="7" type="ORF">CYLTODRAFT_83455</name>
</gene>
<evidence type="ECO:0000256" key="5">
    <source>
        <dbReference type="ARBA" id="ARBA00023242"/>
    </source>
</evidence>
<accession>A0A0D7B3N8</accession>
<keyword evidence="4" id="KW-0804">Transcription</keyword>
<dbReference type="InterPro" id="IPR051089">
    <property type="entry name" value="prtT"/>
</dbReference>
<evidence type="ECO:0000256" key="2">
    <source>
        <dbReference type="ARBA" id="ARBA00023015"/>
    </source>
</evidence>
<name>A0A0D7B3N8_9AGAR</name>
<proteinExistence type="predicted"/>
<dbReference type="GO" id="GO:0000976">
    <property type="term" value="F:transcription cis-regulatory region binding"/>
    <property type="evidence" value="ECO:0007669"/>
    <property type="project" value="TreeGrafter"/>
</dbReference>
<dbReference type="OrthoDB" id="2595934at2759"/>